<dbReference type="AlphaFoldDB" id="A0A3A9AB42"/>
<keyword evidence="1" id="KW-1133">Transmembrane helix</keyword>
<keyword evidence="1" id="KW-0812">Transmembrane</keyword>
<comment type="caution">
    <text evidence="2">The sequence shown here is derived from an EMBL/GenBank/DDBJ whole genome shotgun (WGS) entry which is preliminary data.</text>
</comment>
<name>A0A3A9AB42_9FIRM</name>
<evidence type="ECO:0000256" key="1">
    <source>
        <dbReference type="SAM" id="Phobius"/>
    </source>
</evidence>
<sequence length="157" mass="18547">MKKNFKIIVVFITTMFMYKIIKKTKKLLDIFGKEYEREKRLCNLFREWVIIKIEKKEICDYLWENGYREVALYGMNYVGEILLQDLGQSEIKVKYAIDKNAKYIRTGVTMIKPDEKLPEVDMVIVTAIAYFDEIKDNLSKKISCPIVSLEDILSKLL</sequence>
<dbReference type="RefSeq" id="WP_120471880.1">
    <property type="nucleotide sequence ID" value="NZ_RAYQ01000026.1"/>
</dbReference>
<protein>
    <recommendedName>
        <fullName evidence="4">C-methyltransferase domain-containing protein</fullName>
    </recommendedName>
</protein>
<dbReference type="OrthoDB" id="9798906at2"/>
<feature type="transmembrane region" description="Helical" evidence="1">
    <location>
        <begin position="6"/>
        <end position="21"/>
    </location>
</feature>
<gene>
    <name evidence="2" type="ORF">D7V94_18960</name>
</gene>
<accession>A0A3A9AB42</accession>
<keyword evidence="3" id="KW-1185">Reference proteome</keyword>
<evidence type="ECO:0000313" key="3">
    <source>
        <dbReference type="Proteomes" id="UP000280696"/>
    </source>
</evidence>
<evidence type="ECO:0008006" key="4">
    <source>
        <dbReference type="Google" id="ProtNLM"/>
    </source>
</evidence>
<reference evidence="2 3" key="1">
    <citation type="submission" date="2018-09" db="EMBL/GenBank/DDBJ databases">
        <title>Murine metabolic-syndrome-specific gut microbial biobank.</title>
        <authorList>
            <person name="Liu C."/>
        </authorList>
    </citation>
    <scope>NUCLEOTIDE SEQUENCE [LARGE SCALE GENOMIC DNA]</scope>
    <source>
        <strain evidence="2 3">0.1xD8-82</strain>
    </source>
</reference>
<evidence type="ECO:0000313" key="2">
    <source>
        <dbReference type="EMBL" id="RKI88659.1"/>
    </source>
</evidence>
<dbReference type="EMBL" id="RAYQ01000026">
    <property type="protein sequence ID" value="RKI88659.1"/>
    <property type="molecule type" value="Genomic_DNA"/>
</dbReference>
<keyword evidence="1" id="KW-0472">Membrane</keyword>
<proteinExistence type="predicted"/>
<organism evidence="2 3">
    <name type="scientific">Parablautia intestinalis</name>
    <dbReference type="NCBI Taxonomy" id="2320100"/>
    <lineage>
        <taxon>Bacteria</taxon>
        <taxon>Bacillati</taxon>
        <taxon>Bacillota</taxon>
        <taxon>Clostridia</taxon>
        <taxon>Lachnospirales</taxon>
        <taxon>Lachnospiraceae</taxon>
        <taxon>Parablautia</taxon>
    </lineage>
</organism>
<dbReference type="Proteomes" id="UP000280696">
    <property type="component" value="Unassembled WGS sequence"/>
</dbReference>